<protein>
    <submittedName>
        <fullName evidence="1">Uncharacterized protein</fullName>
    </submittedName>
</protein>
<organism evidence="1 2">
    <name type="scientific">Anaerotignum lactatifermentans</name>
    <dbReference type="NCBI Taxonomy" id="160404"/>
    <lineage>
        <taxon>Bacteria</taxon>
        <taxon>Bacillati</taxon>
        <taxon>Bacillota</taxon>
        <taxon>Clostridia</taxon>
        <taxon>Lachnospirales</taxon>
        <taxon>Anaerotignaceae</taxon>
        <taxon>Anaerotignum</taxon>
    </lineage>
</organism>
<gene>
    <name evidence="1" type="ORF">H9X83_02780</name>
</gene>
<name>A0ABS2G7B7_9FIRM</name>
<dbReference type="RefSeq" id="WP_205133001.1">
    <property type="nucleotide sequence ID" value="NZ_JACSNT010000003.1"/>
</dbReference>
<reference evidence="1 2" key="1">
    <citation type="journal article" date="2021" name="Sci. Rep.">
        <title>The distribution of antibiotic resistance genes in chicken gut microbiota commensals.</title>
        <authorList>
            <person name="Juricova H."/>
            <person name="Matiasovicova J."/>
            <person name="Kubasova T."/>
            <person name="Cejkova D."/>
            <person name="Rychlik I."/>
        </authorList>
    </citation>
    <scope>NUCLEOTIDE SEQUENCE [LARGE SCALE GENOMIC DNA]</scope>
    <source>
        <strain evidence="1 2">An431b</strain>
    </source>
</reference>
<evidence type="ECO:0000313" key="2">
    <source>
        <dbReference type="Proteomes" id="UP000729290"/>
    </source>
</evidence>
<proteinExistence type="predicted"/>
<dbReference type="Proteomes" id="UP000729290">
    <property type="component" value="Unassembled WGS sequence"/>
</dbReference>
<dbReference type="EMBL" id="JACSNV010000003">
    <property type="protein sequence ID" value="MBM6877085.1"/>
    <property type="molecule type" value="Genomic_DNA"/>
</dbReference>
<keyword evidence="2" id="KW-1185">Reference proteome</keyword>
<sequence length="100" mass="11331">MKENIMEQLRKLRAEAAEEAALAFAAQRSVDMVQAYCNRKEIPTELESVCTALALAIYDGAEGLKSIKEGNVSVEFYEKKEGELLLAFREELDRFRKAGW</sequence>
<evidence type="ECO:0000313" key="1">
    <source>
        <dbReference type="EMBL" id="MBM6877085.1"/>
    </source>
</evidence>
<comment type="caution">
    <text evidence="1">The sequence shown here is derived from an EMBL/GenBank/DDBJ whole genome shotgun (WGS) entry which is preliminary data.</text>
</comment>
<accession>A0ABS2G7B7</accession>